<protein>
    <submittedName>
        <fullName evidence="1">Uncharacterized protein</fullName>
    </submittedName>
</protein>
<organism evidence="1 2">
    <name type="scientific">Aminobacter ciceronei</name>
    <dbReference type="NCBI Taxonomy" id="150723"/>
    <lineage>
        <taxon>Bacteria</taxon>
        <taxon>Pseudomonadati</taxon>
        <taxon>Pseudomonadota</taxon>
        <taxon>Alphaproteobacteria</taxon>
        <taxon>Hyphomicrobiales</taxon>
        <taxon>Phyllobacteriaceae</taxon>
        <taxon>Aminobacter</taxon>
    </lineage>
</organism>
<accession>A0ABR6C2I7</accession>
<dbReference type="RefSeq" id="WP_182573617.1">
    <property type="nucleotide sequence ID" value="NZ_JACJHY010000004.1"/>
</dbReference>
<evidence type="ECO:0000313" key="2">
    <source>
        <dbReference type="Proteomes" id="UP000587524"/>
    </source>
</evidence>
<evidence type="ECO:0000313" key="1">
    <source>
        <dbReference type="EMBL" id="MBA9019136.1"/>
    </source>
</evidence>
<keyword evidence="2" id="KW-1185">Reference proteome</keyword>
<gene>
    <name evidence="1" type="ORF">HNQ97_001127</name>
</gene>
<proteinExistence type="predicted"/>
<dbReference type="EMBL" id="JACJHZ010000004">
    <property type="protein sequence ID" value="MBA9019136.1"/>
    <property type="molecule type" value="Genomic_DNA"/>
</dbReference>
<comment type="caution">
    <text evidence="1">The sequence shown here is derived from an EMBL/GenBank/DDBJ whole genome shotgun (WGS) entry which is preliminary data.</text>
</comment>
<sequence length="60" mass="6656">MKTVTLEVTDLQSICLGKFRMADHACLAGLGREVWTGTMPVLPIDPDQGRDRRRVSGCRP</sequence>
<dbReference type="Proteomes" id="UP000587524">
    <property type="component" value="Unassembled WGS sequence"/>
</dbReference>
<name>A0ABR6C2I7_9HYPH</name>
<reference evidence="1 2" key="1">
    <citation type="submission" date="2020-08" db="EMBL/GenBank/DDBJ databases">
        <title>Genomic Encyclopedia of Type Strains, Phase IV (KMG-IV): sequencing the most valuable type-strain genomes for metagenomic binning, comparative biology and taxonomic classification.</title>
        <authorList>
            <person name="Goeker M."/>
        </authorList>
    </citation>
    <scope>NUCLEOTIDE SEQUENCE [LARGE SCALE GENOMIC DNA]</scope>
    <source>
        <strain evidence="1 2">DSM 17455</strain>
    </source>
</reference>